<protein>
    <submittedName>
        <fullName evidence="1">Uncharacterized protein</fullName>
    </submittedName>
</protein>
<comment type="caution">
    <text evidence="1">The sequence shown here is derived from an EMBL/GenBank/DDBJ whole genome shotgun (WGS) entry which is preliminary data.</text>
</comment>
<keyword evidence="2" id="KW-1185">Reference proteome</keyword>
<proteinExistence type="predicted"/>
<name>A0A2G4RD38_9PROT</name>
<dbReference type="Proteomes" id="UP000228751">
    <property type="component" value="Unassembled WGS sequence"/>
</dbReference>
<dbReference type="EMBL" id="PEBQ01000093">
    <property type="protein sequence ID" value="PHY94457.1"/>
    <property type="molecule type" value="Genomic_DNA"/>
</dbReference>
<dbReference type="OrthoDB" id="7239404at2"/>
<sequence>MILPAYALIWGQNQKEDFPRLPHADQPRLFVMPERQFSRRMFLSVLLGSAAAIAARAHMAHAQDSLSATSADGGNALIIGGSMASECGRWGNLLAPALAEELHFTPPLQLTPTTGWDGITGANLFDTQQQSTPGPVGLIVPGTAILSAMLGGPRIHFDYRRWAPVFLVAQSSVAVGRISLHQSFRARLSGQLTRVAISKLTGSELTTVLALDMLGLRPQPVAGHATPEAAMATLQAGQTDVIQLPLDASYPSRIATLQAAGFTPLFVNNARPDMQIHLPDLPPDLLAVLQQEHKYSQPAFLLPAWGAIAAASSLRAGLVLPALTQPDSIARWRHAAETCASRPAIQQAALAENQTILAGTAGTPFYETLMPEPHVIMALRRWFAQSLPRWRDATPPALLSTPPAQ</sequence>
<gene>
    <name evidence="1" type="ORF">CSR02_07425</name>
</gene>
<dbReference type="AlphaFoldDB" id="A0A2G4RD38"/>
<evidence type="ECO:0000313" key="2">
    <source>
        <dbReference type="Proteomes" id="UP000228751"/>
    </source>
</evidence>
<accession>A0A2G4RD38</accession>
<organism evidence="1 2">
    <name type="scientific">Acetobacter pomorum</name>
    <dbReference type="NCBI Taxonomy" id="65959"/>
    <lineage>
        <taxon>Bacteria</taxon>
        <taxon>Pseudomonadati</taxon>
        <taxon>Pseudomonadota</taxon>
        <taxon>Alphaproteobacteria</taxon>
        <taxon>Acetobacterales</taxon>
        <taxon>Acetobacteraceae</taxon>
        <taxon>Acetobacter</taxon>
    </lineage>
</organism>
<dbReference type="RefSeq" id="WP_099541096.1">
    <property type="nucleotide sequence ID" value="NZ_PEBQ01000093.1"/>
</dbReference>
<evidence type="ECO:0000313" key="1">
    <source>
        <dbReference type="EMBL" id="PHY94457.1"/>
    </source>
</evidence>
<reference evidence="1 2" key="1">
    <citation type="submission" date="2017-10" db="EMBL/GenBank/DDBJ databases">
        <title>Genomic analysis of the genus Acetobacter.</title>
        <authorList>
            <person name="Kim K.H."/>
            <person name="Chun B.H."/>
            <person name="Son A.R."/>
            <person name="Jeon C.O."/>
        </authorList>
    </citation>
    <scope>NUCLEOTIDE SEQUENCE [LARGE SCALE GENOMIC DNA]</scope>
    <source>
        <strain evidence="1 2">LHT 2458</strain>
    </source>
</reference>